<accession>A0ABQ1PIK5</accession>
<sequence>MKEVLLIASILLMALLPKIFGVISSKGYNAVQKKMDMQTQKKENEEHMNNNEDN</sequence>
<name>A0ABQ1PIK5_9ENTE</name>
<proteinExistence type="predicted"/>
<gene>
    <name evidence="2" type="ORF">GCM10011573_29170</name>
</gene>
<dbReference type="RefSeq" id="WP_157894293.1">
    <property type="nucleotide sequence ID" value="NZ_BMKI01000007.1"/>
</dbReference>
<evidence type="ECO:0000313" key="2">
    <source>
        <dbReference type="EMBL" id="GGC97811.1"/>
    </source>
</evidence>
<feature type="region of interest" description="Disordered" evidence="1">
    <location>
        <begin position="35"/>
        <end position="54"/>
    </location>
</feature>
<keyword evidence="3" id="KW-1185">Reference proteome</keyword>
<dbReference type="EMBL" id="BMKI01000007">
    <property type="protein sequence ID" value="GGC97811.1"/>
    <property type="molecule type" value="Genomic_DNA"/>
</dbReference>
<comment type="caution">
    <text evidence="2">The sequence shown here is derived from an EMBL/GenBank/DDBJ whole genome shotgun (WGS) entry which is preliminary data.</text>
</comment>
<evidence type="ECO:0000313" key="3">
    <source>
        <dbReference type="Proteomes" id="UP000630615"/>
    </source>
</evidence>
<evidence type="ECO:0008006" key="4">
    <source>
        <dbReference type="Google" id="ProtNLM"/>
    </source>
</evidence>
<reference evidence="3" key="1">
    <citation type="journal article" date="2019" name="Int. J. Syst. Evol. Microbiol.">
        <title>The Global Catalogue of Microorganisms (GCM) 10K type strain sequencing project: providing services to taxonomists for standard genome sequencing and annotation.</title>
        <authorList>
            <consortium name="The Broad Institute Genomics Platform"/>
            <consortium name="The Broad Institute Genome Sequencing Center for Infectious Disease"/>
            <person name="Wu L."/>
            <person name="Ma J."/>
        </authorList>
    </citation>
    <scope>NUCLEOTIDE SEQUENCE [LARGE SCALE GENOMIC DNA]</scope>
    <source>
        <strain evidence="3">CGMCC 1.15942</strain>
    </source>
</reference>
<organism evidence="2 3">
    <name type="scientific">Enterococcus wangshanyuanii</name>
    <dbReference type="NCBI Taxonomy" id="2005703"/>
    <lineage>
        <taxon>Bacteria</taxon>
        <taxon>Bacillati</taxon>
        <taxon>Bacillota</taxon>
        <taxon>Bacilli</taxon>
        <taxon>Lactobacillales</taxon>
        <taxon>Enterococcaceae</taxon>
        <taxon>Enterococcus</taxon>
    </lineage>
</organism>
<dbReference type="Proteomes" id="UP000630615">
    <property type="component" value="Unassembled WGS sequence"/>
</dbReference>
<protein>
    <recommendedName>
        <fullName evidence="4">Bacteriocin</fullName>
    </recommendedName>
</protein>
<evidence type="ECO:0000256" key="1">
    <source>
        <dbReference type="SAM" id="MobiDB-lite"/>
    </source>
</evidence>